<dbReference type="SMART" id="SM00421">
    <property type="entry name" value="HTH_LUXR"/>
    <property type="match status" value="1"/>
</dbReference>
<sequence length="333" mass="35443">MAPTLPRPWPDSARSGPLVESWQLVRTGSIRRAASELAAALRRVRTPEDRAAHAALLLTCRLASGDLSGAAVAGTVLEPSLVESGTPGVLARLAHAELAAAAGDHERALMHFRRAGRLSDADGSALVPWRSGAALAMVRLGQRPEATELARGLLALAEEMADPWHLAVALRTVASVDPTADALTSLDRSRGLARAADDRRLAAQVDTDLAGMLLLLPGSEHGRTVGLLRAAEDYAIGEALWPLHGRISRLLGRAGERARPLHEEAIAQLTGGERRVAQLAARGLTNRQIAEQLTVTIKGVEWHLSRVYRKLAISSREELVPLLDDAAHVPATA</sequence>
<dbReference type="AlphaFoldDB" id="A0A1I1GT78"/>
<dbReference type="SUPFAM" id="SSF48452">
    <property type="entry name" value="TPR-like"/>
    <property type="match status" value="1"/>
</dbReference>
<keyword evidence="4" id="KW-1185">Reference proteome</keyword>
<organism evidence="3 4">
    <name type="scientific">Nocardioides terrae</name>
    <dbReference type="NCBI Taxonomy" id="574651"/>
    <lineage>
        <taxon>Bacteria</taxon>
        <taxon>Bacillati</taxon>
        <taxon>Actinomycetota</taxon>
        <taxon>Actinomycetes</taxon>
        <taxon>Propionibacteriales</taxon>
        <taxon>Nocardioidaceae</taxon>
        <taxon>Nocardioides</taxon>
    </lineage>
</organism>
<dbReference type="PROSITE" id="PS50043">
    <property type="entry name" value="HTH_LUXR_2"/>
    <property type="match status" value="1"/>
</dbReference>
<dbReference type="STRING" id="574651.SAMN04487968_1049"/>
<accession>A0A1I1GT78</accession>
<dbReference type="EMBL" id="FOLB01000004">
    <property type="protein sequence ID" value="SFC13058.1"/>
    <property type="molecule type" value="Genomic_DNA"/>
</dbReference>
<dbReference type="SUPFAM" id="SSF46894">
    <property type="entry name" value="C-terminal effector domain of the bipartite response regulators"/>
    <property type="match status" value="1"/>
</dbReference>
<proteinExistence type="predicted"/>
<name>A0A1I1GT78_9ACTN</name>
<dbReference type="Gene3D" id="1.10.10.10">
    <property type="entry name" value="Winged helix-like DNA-binding domain superfamily/Winged helix DNA-binding domain"/>
    <property type="match status" value="1"/>
</dbReference>
<evidence type="ECO:0000256" key="1">
    <source>
        <dbReference type="ARBA" id="ARBA00023125"/>
    </source>
</evidence>
<dbReference type="RefSeq" id="WP_091121602.1">
    <property type="nucleotide sequence ID" value="NZ_FOLB01000004.1"/>
</dbReference>
<dbReference type="Proteomes" id="UP000198832">
    <property type="component" value="Unassembled WGS sequence"/>
</dbReference>
<gene>
    <name evidence="3" type="ORF">SAMN04487968_1049</name>
</gene>
<dbReference type="InterPro" id="IPR036388">
    <property type="entry name" value="WH-like_DNA-bd_sf"/>
</dbReference>
<reference evidence="3 4" key="1">
    <citation type="submission" date="2016-10" db="EMBL/GenBank/DDBJ databases">
        <authorList>
            <person name="de Groot N.N."/>
        </authorList>
    </citation>
    <scope>NUCLEOTIDE SEQUENCE [LARGE SCALE GENOMIC DNA]</scope>
    <source>
        <strain evidence="3 4">CGMCC 1.7056</strain>
    </source>
</reference>
<dbReference type="OrthoDB" id="3178131at2"/>
<dbReference type="GO" id="GO:0003677">
    <property type="term" value="F:DNA binding"/>
    <property type="evidence" value="ECO:0007669"/>
    <property type="project" value="UniProtKB-KW"/>
</dbReference>
<dbReference type="PRINTS" id="PR00038">
    <property type="entry name" value="HTHLUXR"/>
</dbReference>
<dbReference type="InterPro" id="IPR039420">
    <property type="entry name" value="WalR-like"/>
</dbReference>
<evidence type="ECO:0000259" key="2">
    <source>
        <dbReference type="PROSITE" id="PS50043"/>
    </source>
</evidence>
<dbReference type="InterPro" id="IPR000792">
    <property type="entry name" value="Tscrpt_reg_LuxR_C"/>
</dbReference>
<dbReference type="PANTHER" id="PTHR43214">
    <property type="entry name" value="TWO-COMPONENT RESPONSE REGULATOR"/>
    <property type="match status" value="1"/>
</dbReference>
<dbReference type="Pfam" id="PF00196">
    <property type="entry name" value="GerE"/>
    <property type="match status" value="1"/>
</dbReference>
<keyword evidence="1" id="KW-0238">DNA-binding</keyword>
<dbReference type="InterPro" id="IPR016032">
    <property type="entry name" value="Sig_transdc_resp-reg_C-effctor"/>
</dbReference>
<dbReference type="InterPro" id="IPR011990">
    <property type="entry name" value="TPR-like_helical_dom_sf"/>
</dbReference>
<feature type="domain" description="HTH luxR-type" evidence="2">
    <location>
        <begin position="262"/>
        <end position="327"/>
    </location>
</feature>
<evidence type="ECO:0000313" key="4">
    <source>
        <dbReference type="Proteomes" id="UP000198832"/>
    </source>
</evidence>
<dbReference type="GO" id="GO:0006355">
    <property type="term" value="P:regulation of DNA-templated transcription"/>
    <property type="evidence" value="ECO:0007669"/>
    <property type="project" value="InterPro"/>
</dbReference>
<dbReference type="CDD" id="cd06170">
    <property type="entry name" value="LuxR_C_like"/>
    <property type="match status" value="1"/>
</dbReference>
<evidence type="ECO:0000313" key="3">
    <source>
        <dbReference type="EMBL" id="SFC13058.1"/>
    </source>
</evidence>
<protein>
    <submittedName>
        <fullName evidence="3">Regulatory protein, luxR family</fullName>
    </submittedName>
</protein>
<dbReference type="PANTHER" id="PTHR43214:SF43">
    <property type="entry name" value="TWO-COMPONENT RESPONSE REGULATOR"/>
    <property type="match status" value="1"/>
</dbReference>